<organism evidence="1 2">
    <name type="scientific">Mycobacteroides abscessus subsp. abscessus</name>
    <dbReference type="NCBI Taxonomy" id="1185650"/>
    <lineage>
        <taxon>Bacteria</taxon>
        <taxon>Bacillati</taxon>
        <taxon>Actinomycetota</taxon>
        <taxon>Actinomycetes</taxon>
        <taxon>Mycobacteriales</taxon>
        <taxon>Mycobacteriaceae</taxon>
        <taxon>Mycobacteroides</taxon>
        <taxon>Mycobacteroides abscessus</taxon>
    </lineage>
</organism>
<dbReference type="Proteomes" id="UP000185210">
    <property type="component" value="Unassembled WGS sequence"/>
</dbReference>
<dbReference type="AlphaFoldDB" id="A0AB38D0B6"/>
<sequence length="85" mass="10043">MLKWINGSKENPGYSVYYAVPERDENVLYVIRQKRKTLDFTPRFWRAFVRTSKNETLRVVYAAETRSECKAYIQDMENTLNATNG</sequence>
<evidence type="ECO:0000313" key="1">
    <source>
        <dbReference type="EMBL" id="SIB16417.1"/>
    </source>
</evidence>
<dbReference type="EMBL" id="FSHM01000004">
    <property type="protein sequence ID" value="SIB16417.1"/>
    <property type="molecule type" value="Genomic_DNA"/>
</dbReference>
<accession>A0AB38D0B6</accession>
<comment type="caution">
    <text evidence="1">The sequence shown here is derived from an EMBL/GenBank/DDBJ whole genome shotgun (WGS) entry which is preliminary data.</text>
</comment>
<name>A0AB38D0B6_9MYCO</name>
<gene>
    <name evidence="1" type="ORF">SAMEA2070301_03075</name>
</gene>
<dbReference type="RefSeq" id="WP_074292881.1">
    <property type="nucleotide sequence ID" value="NZ_FSFF01000001.1"/>
</dbReference>
<proteinExistence type="predicted"/>
<protein>
    <submittedName>
        <fullName evidence="1">Uncharacterized protein</fullName>
    </submittedName>
</protein>
<reference evidence="1 2" key="1">
    <citation type="submission" date="2016-11" db="EMBL/GenBank/DDBJ databases">
        <authorList>
            <consortium name="Pathogen Informatics"/>
        </authorList>
    </citation>
    <scope>NUCLEOTIDE SEQUENCE [LARGE SCALE GENOMIC DNA]</scope>
    <source>
        <strain evidence="1 2">104</strain>
    </source>
</reference>
<evidence type="ECO:0000313" key="2">
    <source>
        <dbReference type="Proteomes" id="UP000185210"/>
    </source>
</evidence>